<comment type="caution">
    <text evidence="8">The sequence shown here is derived from an EMBL/GenBank/DDBJ whole genome shotgun (WGS) entry which is preliminary data.</text>
</comment>
<feature type="transmembrane region" description="Helical" evidence="6">
    <location>
        <begin position="56"/>
        <end position="75"/>
    </location>
</feature>
<dbReference type="InterPro" id="IPR036259">
    <property type="entry name" value="MFS_trans_sf"/>
</dbReference>
<dbReference type="PATRIC" id="fig|1423759.3.peg.2250"/>
<accession>A0A0R1MPK0</accession>
<dbReference type="PANTHER" id="PTHR23511:SF34">
    <property type="entry name" value="SYNAPTIC VESICLE GLYCOPROTEIN 2"/>
    <property type="match status" value="1"/>
</dbReference>
<dbReference type="GO" id="GO:0022857">
    <property type="term" value="F:transmembrane transporter activity"/>
    <property type="evidence" value="ECO:0007669"/>
    <property type="project" value="InterPro"/>
</dbReference>
<gene>
    <name evidence="8" type="ORF">FC92_GL002153</name>
</gene>
<dbReference type="Gene3D" id="1.20.1250.20">
    <property type="entry name" value="MFS general substrate transporter like domains"/>
    <property type="match status" value="1"/>
</dbReference>
<evidence type="ECO:0000259" key="7">
    <source>
        <dbReference type="PROSITE" id="PS50850"/>
    </source>
</evidence>
<comment type="subcellular location">
    <subcellularLocation>
        <location evidence="1">Cell membrane</location>
        <topology evidence="1">Multi-pass membrane protein</topology>
    </subcellularLocation>
</comment>
<evidence type="ECO:0000256" key="2">
    <source>
        <dbReference type="ARBA" id="ARBA00022448"/>
    </source>
</evidence>
<feature type="transmembrane region" description="Helical" evidence="6">
    <location>
        <begin position="112"/>
        <end position="137"/>
    </location>
</feature>
<feature type="transmembrane region" description="Helical" evidence="6">
    <location>
        <begin position="87"/>
        <end position="106"/>
    </location>
</feature>
<dbReference type="PANTHER" id="PTHR23511">
    <property type="entry name" value="SYNAPTIC VESICLE GLYCOPROTEIN 2"/>
    <property type="match status" value="1"/>
</dbReference>
<evidence type="ECO:0000256" key="5">
    <source>
        <dbReference type="ARBA" id="ARBA00023136"/>
    </source>
</evidence>
<feature type="transmembrane region" description="Helical" evidence="6">
    <location>
        <begin position="348"/>
        <end position="370"/>
    </location>
</feature>
<organism evidence="8 9">
    <name type="scientific">Liquorilactobacillus hordei DSM 19519</name>
    <dbReference type="NCBI Taxonomy" id="1423759"/>
    <lineage>
        <taxon>Bacteria</taxon>
        <taxon>Bacillati</taxon>
        <taxon>Bacillota</taxon>
        <taxon>Bacilli</taxon>
        <taxon>Lactobacillales</taxon>
        <taxon>Lactobacillaceae</taxon>
        <taxon>Liquorilactobacillus</taxon>
    </lineage>
</organism>
<evidence type="ECO:0000313" key="9">
    <source>
        <dbReference type="Proteomes" id="UP000051448"/>
    </source>
</evidence>
<feature type="transmembrane region" description="Helical" evidence="6">
    <location>
        <begin position="382"/>
        <end position="405"/>
    </location>
</feature>
<proteinExistence type="predicted"/>
<keyword evidence="2" id="KW-0813">Transport</keyword>
<evidence type="ECO:0000313" key="8">
    <source>
        <dbReference type="EMBL" id="KRL07186.1"/>
    </source>
</evidence>
<feature type="transmembrane region" description="Helical" evidence="6">
    <location>
        <begin position="20"/>
        <end position="44"/>
    </location>
</feature>
<sequence>MEKEDQKKFYKHAPFSNVHLRIYLAIILGQFTSGYTIQVSGAAISAAQKYLPLSSLWIGLIGSGTLIGLAGSLFVGKISDNIGRRRLLLINMYVLTGISLCQFFTSNLWLTFIFRVIVGLMIAIDYTVGNTLLIEWLPFKESGKMQSRLVIYWTLGFILAYFSSSFIPDFGALTWKIIMVSPAIFLIITAIFRSFAKLPSSPSWLVNQGKPKKAQKVIQKHLGIKWGISKKQKLHAAKVTESSANFSWTILFSKKYIKHTLVGGVFYASQAFSFFGISIFLPILISKMGISDTNLVGYLYNGCMLLGILLGIRIFGTISRRKFLVGDFLLSAACLLILSLWSSIPKELALFTFSLFSLALSAGLVMDYPYTSELFDSHIRGTGVGMVVTISRVGAAAGTLLLPVITNSVSVQFSMLLCGLILLFSGIFCLVFAPETSIKYKKS</sequence>
<dbReference type="RefSeq" id="WP_057869269.1">
    <property type="nucleotide sequence ID" value="NZ_AZDX01000008.1"/>
</dbReference>
<dbReference type="OrthoDB" id="9783823at2"/>
<feature type="transmembrane region" description="Helical" evidence="6">
    <location>
        <begin position="297"/>
        <end position="316"/>
    </location>
</feature>
<dbReference type="AlphaFoldDB" id="A0A0R1MPK0"/>
<keyword evidence="9" id="KW-1185">Reference proteome</keyword>
<dbReference type="Proteomes" id="UP000051448">
    <property type="component" value="Unassembled WGS sequence"/>
</dbReference>
<dbReference type="PROSITE" id="PS50850">
    <property type="entry name" value="MFS"/>
    <property type="match status" value="1"/>
</dbReference>
<keyword evidence="4 6" id="KW-1133">Transmembrane helix</keyword>
<feature type="transmembrane region" description="Helical" evidence="6">
    <location>
        <begin position="173"/>
        <end position="192"/>
    </location>
</feature>
<name>A0A0R1MPK0_9LACO</name>
<feature type="transmembrane region" description="Helical" evidence="6">
    <location>
        <begin position="149"/>
        <end position="167"/>
    </location>
</feature>
<evidence type="ECO:0000256" key="3">
    <source>
        <dbReference type="ARBA" id="ARBA00022692"/>
    </source>
</evidence>
<dbReference type="EMBL" id="AZDX01000008">
    <property type="protein sequence ID" value="KRL07186.1"/>
    <property type="molecule type" value="Genomic_DNA"/>
</dbReference>
<evidence type="ECO:0000256" key="6">
    <source>
        <dbReference type="SAM" id="Phobius"/>
    </source>
</evidence>
<dbReference type="GO" id="GO:0005886">
    <property type="term" value="C:plasma membrane"/>
    <property type="evidence" value="ECO:0007669"/>
    <property type="project" value="UniProtKB-SubCell"/>
</dbReference>
<dbReference type="InterPro" id="IPR005828">
    <property type="entry name" value="MFS_sugar_transport-like"/>
</dbReference>
<keyword evidence="3 6" id="KW-0812">Transmembrane</keyword>
<reference evidence="8 9" key="1">
    <citation type="journal article" date="2015" name="Genome Announc.">
        <title>Expanding the biotechnology potential of lactobacilli through comparative genomics of 213 strains and associated genera.</title>
        <authorList>
            <person name="Sun Z."/>
            <person name="Harris H.M."/>
            <person name="McCann A."/>
            <person name="Guo C."/>
            <person name="Argimon S."/>
            <person name="Zhang W."/>
            <person name="Yang X."/>
            <person name="Jeffery I.B."/>
            <person name="Cooney J.C."/>
            <person name="Kagawa T.F."/>
            <person name="Liu W."/>
            <person name="Song Y."/>
            <person name="Salvetti E."/>
            <person name="Wrobel A."/>
            <person name="Rasinkangas P."/>
            <person name="Parkhill J."/>
            <person name="Rea M.C."/>
            <person name="O'Sullivan O."/>
            <person name="Ritari J."/>
            <person name="Douillard F.P."/>
            <person name="Paul Ross R."/>
            <person name="Yang R."/>
            <person name="Briner A.E."/>
            <person name="Felis G.E."/>
            <person name="de Vos W.M."/>
            <person name="Barrangou R."/>
            <person name="Klaenhammer T.R."/>
            <person name="Caufield P.W."/>
            <person name="Cui Y."/>
            <person name="Zhang H."/>
            <person name="O'Toole P.W."/>
        </authorList>
    </citation>
    <scope>NUCLEOTIDE SEQUENCE [LARGE SCALE GENOMIC DNA]</scope>
    <source>
        <strain evidence="8 9">DSM 19519</strain>
    </source>
</reference>
<feature type="transmembrane region" description="Helical" evidence="6">
    <location>
        <begin position="411"/>
        <end position="433"/>
    </location>
</feature>
<dbReference type="InterPro" id="IPR020846">
    <property type="entry name" value="MFS_dom"/>
</dbReference>
<dbReference type="Pfam" id="PF00083">
    <property type="entry name" value="Sugar_tr"/>
    <property type="match status" value="1"/>
</dbReference>
<feature type="transmembrane region" description="Helical" evidence="6">
    <location>
        <begin position="261"/>
        <end position="285"/>
    </location>
</feature>
<feature type="transmembrane region" description="Helical" evidence="6">
    <location>
        <begin position="323"/>
        <end position="342"/>
    </location>
</feature>
<evidence type="ECO:0000256" key="1">
    <source>
        <dbReference type="ARBA" id="ARBA00004651"/>
    </source>
</evidence>
<dbReference type="SUPFAM" id="SSF103473">
    <property type="entry name" value="MFS general substrate transporter"/>
    <property type="match status" value="1"/>
</dbReference>
<evidence type="ECO:0000256" key="4">
    <source>
        <dbReference type="ARBA" id="ARBA00022989"/>
    </source>
</evidence>
<protein>
    <submittedName>
        <fullName evidence="8">Major facilitator transporter</fullName>
    </submittedName>
</protein>
<feature type="domain" description="Major facilitator superfamily (MFS) profile" evidence="7">
    <location>
        <begin position="22"/>
        <end position="437"/>
    </location>
</feature>
<dbReference type="GeneID" id="98309752"/>
<keyword evidence="5 6" id="KW-0472">Membrane</keyword>